<dbReference type="EMBL" id="ATLV01014575">
    <property type="status" value="NOT_ANNOTATED_CDS"/>
    <property type="molecule type" value="Genomic_DNA"/>
</dbReference>
<protein>
    <submittedName>
        <fullName evidence="2 3">Semialdehyde dehydrogenase</fullName>
    </submittedName>
</protein>
<dbReference type="Proteomes" id="UP000030765">
    <property type="component" value="Unassembled WGS sequence"/>
</dbReference>
<proteinExistence type="predicted"/>
<evidence type="ECO:0000256" key="1">
    <source>
        <dbReference type="SAM" id="MobiDB-lite"/>
    </source>
</evidence>
<organism evidence="2">
    <name type="scientific">Anopheles sinensis</name>
    <name type="common">Mosquito</name>
    <dbReference type="NCBI Taxonomy" id="74873"/>
    <lineage>
        <taxon>Eukaryota</taxon>
        <taxon>Metazoa</taxon>
        <taxon>Ecdysozoa</taxon>
        <taxon>Arthropoda</taxon>
        <taxon>Hexapoda</taxon>
        <taxon>Insecta</taxon>
        <taxon>Pterygota</taxon>
        <taxon>Neoptera</taxon>
        <taxon>Endopterygota</taxon>
        <taxon>Diptera</taxon>
        <taxon>Nematocera</taxon>
        <taxon>Culicoidea</taxon>
        <taxon>Culicidae</taxon>
        <taxon>Anophelinae</taxon>
        <taxon>Anopheles</taxon>
    </lineage>
</organism>
<keyword evidence="4" id="KW-1185">Reference proteome</keyword>
<name>A0A084VM13_ANOSI</name>
<feature type="compositionally biased region" description="Polar residues" evidence="1">
    <location>
        <begin position="75"/>
        <end position="84"/>
    </location>
</feature>
<dbReference type="VEuPathDB" id="VectorBase:ASIC006715"/>
<reference evidence="3" key="2">
    <citation type="submission" date="2020-05" db="UniProtKB">
        <authorList>
            <consortium name="EnsemblMetazoa"/>
        </authorList>
    </citation>
    <scope>IDENTIFICATION</scope>
</reference>
<feature type="compositionally biased region" description="Polar residues" evidence="1">
    <location>
        <begin position="48"/>
        <end position="60"/>
    </location>
</feature>
<feature type="region of interest" description="Disordered" evidence="1">
    <location>
        <begin position="35"/>
        <end position="85"/>
    </location>
</feature>
<accession>A0A084VM13</accession>
<gene>
    <name evidence="2" type="ORF">ZHAS_00006715</name>
</gene>
<evidence type="ECO:0000313" key="4">
    <source>
        <dbReference type="Proteomes" id="UP000030765"/>
    </source>
</evidence>
<dbReference type="AlphaFoldDB" id="A0A084VM13"/>
<feature type="compositionally biased region" description="Basic and acidic residues" evidence="1">
    <location>
        <begin position="37"/>
        <end position="47"/>
    </location>
</feature>
<evidence type="ECO:0000313" key="3">
    <source>
        <dbReference type="EnsemblMetazoa" id="ASIC006715-PA"/>
    </source>
</evidence>
<reference evidence="2 4" key="1">
    <citation type="journal article" date="2014" name="BMC Genomics">
        <title>Genome sequence of Anopheles sinensis provides insight into genetics basis of mosquito competence for malaria parasites.</title>
        <authorList>
            <person name="Zhou D."/>
            <person name="Zhang D."/>
            <person name="Ding G."/>
            <person name="Shi L."/>
            <person name="Hou Q."/>
            <person name="Ye Y."/>
            <person name="Xu Y."/>
            <person name="Zhou H."/>
            <person name="Xiong C."/>
            <person name="Li S."/>
            <person name="Yu J."/>
            <person name="Hong S."/>
            <person name="Yu X."/>
            <person name="Zou P."/>
            <person name="Chen C."/>
            <person name="Chang X."/>
            <person name="Wang W."/>
            <person name="Lv Y."/>
            <person name="Sun Y."/>
            <person name="Ma L."/>
            <person name="Shen B."/>
            <person name="Zhu C."/>
        </authorList>
    </citation>
    <scope>NUCLEOTIDE SEQUENCE [LARGE SCALE GENOMIC DNA]</scope>
</reference>
<dbReference type="EMBL" id="KE524975">
    <property type="protein sequence ID" value="KFB39007.1"/>
    <property type="molecule type" value="Genomic_DNA"/>
</dbReference>
<dbReference type="EnsemblMetazoa" id="ASIC006715-RA">
    <property type="protein sequence ID" value="ASIC006715-PA"/>
    <property type="gene ID" value="ASIC006715"/>
</dbReference>
<sequence>MYRRLVARFSRVSPFALLRGKPDADFLAGMPAKWQKRRNDAQTKPDSQRTFPQDAETWNGSKREEGGGGDLTKKAFSSCSSGSHPSWKRVRKWELRREEWRMEKRMKTAARSLNLLLGL</sequence>
<evidence type="ECO:0000313" key="2">
    <source>
        <dbReference type="EMBL" id="KFB39007.1"/>
    </source>
</evidence>